<feature type="domain" description="Cytochrome c" evidence="8">
    <location>
        <begin position="19"/>
        <end position="126"/>
    </location>
</feature>
<evidence type="ECO:0000256" key="3">
    <source>
        <dbReference type="ARBA" id="ARBA00022723"/>
    </source>
</evidence>
<dbReference type="PROSITE" id="PS51007">
    <property type="entry name" value="CYTC"/>
    <property type="match status" value="1"/>
</dbReference>
<dbReference type="InterPro" id="IPR009056">
    <property type="entry name" value="Cyt_c-like_dom"/>
</dbReference>
<dbReference type="EMBL" id="JACHOV010000017">
    <property type="protein sequence ID" value="MBB4642871.1"/>
    <property type="molecule type" value="Genomic_DNA"/>
</dbReference>
<evidence type="ECO:0000256" key="5">
    <source>
        <dbReference type="ARBA" id="ARBA00023004"/>
    </source>
</evidence>
<feature type="signal peptide" evidence="7">
    <location>
        <begin position="1"/>
        <end position="21"/>
    </location>
</feature>
<organism evidence="9 10">
    <name type="scientific">Rhizorhapis suberifaciens</name>
    <name type="common">corky root of lettuce</name>
    <dbReference type="NCBI Taxonomy" id="13656"/>
    <lineage>
        <taxon>Bacteria</taxon>
        <taxon>Pseudomonadati</taxon>
        <taxon>Pseudomonadota</taxon>
        <taxon>Alphaproteobacteria</taxon>
        <taxon>Sphingomonadales</taxon>
        <taxon>Sphingomonadaceae</taxon>
        <taxon>Rhizorhapis</taxon>
    </lineage>
</organism>
<evidence type="ECO:0000313" key="9">
    <source>
        <dbReference type="EMBL" id="MBB4642871.1"/>
    </source>
</evidence>
<dbReference type="Gene3D" id="1.10.760.10">
    <property type="entry name" value="Cytochrome c-like domain"/>
    <property type="match status" value="1"/>
</dbReference>
<evidence type="ECO:0000256" key="2">
    <source>
        <dbReference type="ARBA" id="ARBA00022617"/>
    </source>
</evidence>
<keyword evidence="5 6" id="KW-0408">Iron</keyword>
<evidence type="ECO:0000313" key="10">
    <source>
        <dbReference type="Proteomes" id="UP000575068"/>
    </source>
</evidence>
<evidence type="ECO:0000256" key="1">
    <source>
        <dbReference type="ARBA" id="ARBA00022448"/>
    </source>
</evidence>
<proteinExistence type="predicted"/>
<name>A0A840HYZ0_9SPHN</name>
<dbReference type="PANTHER" id="PTHR11961">
    <property type="entry name" value="CYTOCHROME C"/>
    <property type="match status" value="1"/>
</dbReference>
<protein>
    <submittedName>
        <fullName evidence="9">Cytochrome c</fullName>
    </submittedName>
</protein>
<keyword evidence="10" id="KW-1185">Reference proteome</keyword>
<sequence>MIKIALALMPPAAALAFLVSAESGSARNVPARPPAFAICAACHTVEPGQTSFGPNLRGLGGRRAASLPGYAYSPALKASGLTWDRATLDAWLTSPQKKVPGTKMPFAGLPDPEKRKQIIDYLMSLK</sequence>
<keyword evidence="2 6" id="KW-0349">Heme</keyword>
<dbReference type="RefSeq" id="WP_184477320.1">
    <property type="nucleotide sequence ID" value="NZ_JACHOV010000017.1"/>
</dbReference>
<dbReference type="AlphaFoldDB" id="A0A840HYZ0"/>
<dbReference type="SUPFAM" id="SSF46626">
    <property type="entry name" value="Cytochrome c"/>
    <property type="match status" value="1"/>
</dbReference>
<keyword evidence="3 6" id="KW-0479">Metal-binding</keyword>
<reference evidence="9 10" key="1">
    <citation type="submission" date="2020-08" db="EMBL/GenBank/DDBJ databases">
        <title>Genomic Encyclopedia of Type Strains, Phase IV (KMG-IV): sequencing the most valuable type-strain genomes for metagenomic binning, comparative biology and taxonomic classification.</title>
        <authorList>
            <person name="Goeker M."/>
        </authorList>
    </citation>
    <scope>NUCLEOTIDE SEQUENCE [LARGE SCALE GENOMIC DNA]</scope>
    <source>
        <strain evidence="9 10">DSM 7465</strain>
    </source>
</reference>
<dbReference type="GO" id="GO:0046872">
    <property type="term" value="F:metal ion binding"/>
    <property type="evidence" value="ECO:0007669"/>
    <property type="project" value="UniProtKB-KW"/>
</dbReference>
<feature type="chain" id="PRO_5032860373" evidence="7">
    <location>
        <begin position="22"/>
        <end position="126"/>
    </location>
</feature>
<keyword evidence="4" id="KW-0249">Electron transport</keyword>
<evidence type="ECO:0000259" key="8">
    <source>
        <dbReference type="PROSITE" id="PS51007"/>
    </source>
</evidence>
<dbReference type="GO" id="GO:0009055">
    <property type="term" value="F:electron transfer activity"/>
    <property type="evidence" value="ECO:0007669"/>
    <property type="project" value="InterPro"/>
</dbReference>
<dbReference type="InterPro" id="IPR002327">
    <property type="entry name" value="Cyt_c_1A/1B"/>
</dbReference>
<keyword evidence="7" id="KW-0732">Signal</keyword>
<evidence type="ECO:0000256" key="7">
    <source>
        <dbReference type="SAM" id="SignalP"/>
    </source>
</evidence>
<dbReference type="PRINTS" id="PR00604">
    <property type="entry name" value="CYTCHRMECIAB"/>
</dbReference>
<dbReference type="Proteomes" id="UP000575068">
    <property type="component" value="Unassembled WGS sequence"/>
</dbReference>
<dbReference type="InterPro" id="IPR036909">
    <property type="entry name" value="Cyt_c-like_dom_sf"/>
</dbReference>
<evidence type="ECO:0000256" key="6">
    <source>
        <dbReference type="PROSITE-ProRule" id="PRU00433"/>
    </source>
</evidence>
<accession>A0A840HYZ0</accession>
<comment type="caution">
    <text evidence="9">The sequence shown here is derived from an EMBL/GenBank/DDBJ whole genome shotgun (WGS) entry which is preliminary data.</text>
</comment>
<keyword evidence="1" id="KW-0813">Transport</keyword>
<dbReference type="GO" id="GO:0020037">
    <property type="term" value="F:heme binding"/>
    <property type="evidence" value="ECO:0007669"/>
    <property type="project" value="InterPro"/>
</dbReference>
<evidence type="ECO:0000256" key="4">
    <source>
        <dbReference type="ARBA" id="ARBA00022982"/>
    </source>
</evidence>
<gene>
    <name evidence="9" type="ORF">HNQ99_003207</name>
</gene>
<dbReference type="Pfam" id="PF00034">
    <property type="entry name" value="Cytochrom_C"/>
    <property type="match status" value="1"/>
</dbReference>